<evidence type="ECO:0000313" key="1">
    <source>
        <dbReference type="EMBL" id="GBF59138.1"/>
    </source>
</evidence>
<evidence type="ECO:0000313" key="2">
    <source>
        <dbReference type="Proteomes" id="UP000245086"/>
    </source>
</evidence>
<reference evidence="1 2" key="1">
    <citation type="journal article" date="2018" name="Genome Announc.">
        <title>Draft Genome Sequence of "Candidatus Phycosocius bacilliformis," an Alphaproteobacterial Ectosymbiont of the Hydrocarbon-Producing Green Alga Botryococcus braunii.</title>
        <authorList>
            <person name="Tanabe Y."/>
            <person name="Yamaguchi H."/>
            <person name="Watanabe M.M."/>
        </authorList>
    </citation>
    <scope>NUCLEOTIDE SEQUENCE [LARGE SCALE GENOMIC DNA]</scope>
    <source>
        <strain evidence="1 2">BOTRYCO-2</strain>
    </source>
</reference>
<protein>
    <submittedName>
        <fullName evidence="1">Uncharacterized protein</fullName>
    </submittedName>
</protein>
<comment type="caution">
    <text evidence="1">The sequence shown here is derived from an EMBL/GenBank/DDBJ whole genome shotgun (WGS) entry which is preliminary data.</text>
</comment>
<keyword evidence="2" id="KW-1185">Reference proteome</keyword>
<sequence>MAELFRLETAAAVRLFEHHINVSAIKDLTICADEDGGLERLFSRIGGINGTLEAIWWQRPEMPRADRVAWADVLVTLHHPASIEMWLMGLGSRFARLGGALIGSDICVNVFGRGLEREGFRTTNFASHG</sequence>
<dbReference type="Proteomes" id="UP000245086">
    <property type="component" value="Unassembled WGS sequence"/>
</dbReference>
<dbReference type="RefSeq" id="WP_108986040.1">
    <property type="nucleotide sequence ID" value="NZ_BFBR01000010.1"/>
</dbReference>
<dbReference type="AlphaFoldDB" id="A0A2P2EDK8"/>
<name>A0A2P2EDK8_9PROT</name>
<proteinExistence type="predicted"/>
<gene>
    <name evidence="1" type="ORF">PbB2_02830</name>
</gene>
<organism evidence="1 2">
    <name type="scientific">Candidatus Phycosocius bacilliformis</name>
    <dbReference type="NCBI Taxonomy" id="1445552"/>
    <lineage>
        <taxon>Bacteria</taxon>
        <taxon>Pseudomonadati</taxon>
        <taxon>Pseudomonadota</taxon>
        <taxon>Alphaproteobacteria</taxon>
        <taxon>Caulobacterales</taxon>
        <taxon>Caulobacterales incertae sedis</taxon>
        <taxon>Candidatus Phycosocius</taxon>
    </lineage>
</organism>
<dbReference type="EMBL" id="BFBR01000010">
    <property type="protein sequence ID" value="GBF59138.1"/>
    <property type="molecule type" value="Genomic_DNA"/>
</dbReference>
<accession>A0A2P2EDK8</accession>